<dbReference type="GO" id="GO:0003677">
    <property type="term" value="F:DNA binding"/>
    <property type="evidence" value="ECO:0007669"/>
    <property type="project" value="UniProtKB-KW"/>
</dbReference>
<feature type="region of interest" description="Disordered" evidence="5">
    <location>
        <begin position="80"/>
        <end position="127"/>
    </location>
</feature>
<organism evidence="7 8">
    <name type="scientific">Colletotrichum higginsianum (strain IMI 349063)</name>
    <name type="common">Crucifer anthracnose fungus</name>
    <dbReference type="NCBI Taxonomy" id="759273"/>
    <lineage>
        <taxon>Eukaryota</taxon>
        <taxon>Fungi</taxon>
        <taxon>Dikarya</taxon>
        <taxon>Ascomycota</taxon>
        <taxon>Pezizomycotina</taxon>
        <taxon>Sordariomycetes</taxon>
        <taxon>Hypocreomycetidae</taxon>
        <taxon>Glomerellales</taxon>
        <taxon>Glomerellaceae</taxon>
        <taxon>Colletotrichum</taxon>
        <taxon>Colletotrichum destructivum species complex</taxon>
    </lineage>
</organism>
<reference evidence="8" key="1">
    <citation type="journal article" date="2017" name="BMC Genomics">
        <title>Gapless genome assembly of Colletotrichum higginsianum reveals chromosome structure and association of transposable elements with secondary metabolite gene clusters.</title>
        <authorList>
            <person name="Dallery J.-F."/>
            <person name="Lapalu N."/>
            <person name="Zampounis A."/>
            <person name="Pigne S."/>
            <person name="Luyten I."/>
            <person name="Amselem J."/>
            <person name="Wittenberg A.H.J."/>
            <person name="Zhou S."/>
            <person name="de Queiroz M.V."/>
            <person name="Robin G.P."/>
            <person name="Auger A."/>
            <person name="Hainaut M."/>
            <person name="Henrissat B."/>
            <person name="Kim K.-T."/>
            <person name="Lee Y.-H."/>
            <person name="Lespinet O."/>
            <person name="Schwartz D.C."/>
            <person name="Thon M.R."/>
            <person name="O'Connell R.J."/>
        </authorList>
    </citation>
    <scope>NUCLEOTIDE SEQUENCE [LARGE SCALE GENOMIC DNA]</scope>
    <source>
        <strain evidence="8">IMI 349063</strain>
    </source>
</reference>
<dbReference type="VEuPathDB" id="FungiDB:CH63R_08410"/>
<keyword evidence="3" id="KW-0804">Transcription</keyword>
<gene>
    <name evidence="7" type="ORF">CH63R_08410</name>
</gene>
<dbReference type="Pfam" id="PF00172">
    <property type="entry name" value="Zn_clus"/>
    <property type="match status" value="1"/>
</dbReference>
<evidence type="ECO:0000313" key="7">
    <source>
        <dbReference type="EMBL" id="OBR09645.1"/>
    </source>
</evidence>
<dbReference type="GO" id="GO:0008270">
    <property type="term" value="F:zinc ion binding"/>
    <property type="evidence" value="ECO:0007669"/>
    <property type="project" value="InterPro"/>
</dbReference>
<dbReference type="GO" id="GO:0000981">
    <property type="term" value="F:DNA-binding transcription factor activity, RNA polymerase II-specific"/>
    <property type="evidence" value="ECO:0007669"/>
    <property type="project" value="InterPro"/>
</dbReference>
<dbReference type="PROSITE" id="PS00463">
    <property type="entry name" value="ZN2_CY6_FUNGAL_1"/>
    <property type="match status" value="1"/>
</dbReference>
<dbReference type="KEGG" id="chig:CH63R_08410"/>
<accession>A0A1B7YCD9</accession>
<comment type="caution">
    <text evidence="7">The sequence shown here is derived from an EMBL/GenBank/DDBJ whole genome shotgun (WGS) entry which is preliminary data.</text>
</comment>
<dbReference type="GeneID" id="28867491"/>
<name>A0A1B7YCD9_COLHI</name>
<dbReference type="InterPro" id="IPR050675">
    <property type="entry name" value="OAF3"/>
</dbReference>
<evidence type="ECO:0000259" key="6">
    <source>
        <dbReference type="PROSITE" id="PS50048"/>
    </source>
</evidence>
<dbReference type="SMART" id="SM00066">
    <property type="entry name" value="GAL4"/>
    <property type="match status" value="1"/>
</dbReference>
<evidence type="ECO:0000256" key="2">
    <source>
        <dbReference type="ARBA" id="ARBA00023125"/>
    </source>
</evidence>
<dbReference type="SUPFAM" id="SSF57701">
    <property type="entry name" value="Zn2/Cys6 DNA-binding domain"/>
    <property type="match status" value="1"/>
</dbReference>
<evidence type="ECO:0000256" key="3">
    <source>
        <dbReference type="ARBA" id="ARBA00023163"/>
    </source>
</evidence>
<feature type="compositionally biased region" description="Low complexity" evidence="5">
    <location>
        <begin position="106"/>
        <end position="119"/>
    </location>
</feature>
<dbReference type="RefSeq" id="XP_018158162.1">
    <property type="nucleotide sequence ID" value="XM_018303384.1"/>
</dbReference>
<keyword evidence="8" id="KW-1185">Reference proteome</keyword>
<keyword evidence="2" id="KW-0238">DNA-binding</keyword>
<keyword evidence="4" id="KW-0539">Nucleus</keyword>
<sequence length="319" mass="34855">MQGFSSQISSSFKPIGNRRCPFQRPQNPLQAILSLRLFRTYHCNNGFCCGTQVPVRKRGPSYFGLHFSFPDERSRLLFAGRADGNSPSKRRPMRSSFPEPNGGSPGSTSSASPDDAATGNAGNDENPQLAATTVERSAATVATTHAGEGRSGPRSRNGCWTCRTKKVKCDEQRPNCHRCMRLRLLCDYAPRFKLPKRGKARKDRSVPSQLIMPSASSAMSAERGGGGDSSPSWLPTWAHAATYLSQSKSLSLFSPEAPAMGVCSLDLSSADHEAIRLIPWSCMWFLLLAGENWNSGETRTLKNLGGQKLHFSTIPRRCG</sequence>
<evidence type="ECO:0000256" key="1">
    <source>
        <dbReference type="ARBA" id="ARBA00023015"/>
    </source>
</evidence>
<dbReference type="InterPro" id="IPR001138">
    <property type="entry name" value="Zn2Cys6_DnaBD"/>
</dbReference>
<dbReference type="Proteomes" id="UP000092177">
    <property type="component" value="Chromosome 5"/>
</dbReference>
<dbReference type="EMBL" id="LTAN01000005">
    <property type="protein sequence ID" value="OBR09645.1"/>
    <property type="molecule type" value="Genomic_DNA"/>
</dbReference>
<feature type="region of interest" description="Disordered" evidence="5">
    <location>
        <begin position="1"/>
        <end position="24"/>
    </location>
</feature>
<dbReference type="OrthoDB" id="4356994at2759"/>
<evidence type="ECO:0000256" key="5">
    <source>
        <dbReference type="SAM" id="MobiDB-lite"/>
    </source>
</evidence>
<dbReference type="InterPro" id="IPR036864">
    <property type="entry name" value="Zn2-C6_fun-type_DNA-bd_sf"/>
</dbReference>
<feature type="domain" description="Zn(2)-C6 fungal-type" evidence="6">
    <location>
        <begin position="158"/>
        <end position="188"/>
    </location>
</feature>
<evidence type="ECO:0000313" key="8">
    <source>
        <dbReference type="Proteomes" id="UP000092177"/>
    </source>
</evidence>
<keyword evidence="1" id="KW-0805">Transcription regulation</keyword>
<protein>
    <submittedName>
        <fullName evidence="7">Zn 2cys6 transcription factor</fullName>
    </submittedName>
</protein>
<dbReference type="PROSITE" id="PS50048">
    <property type="entry name" value="ZN2_CY6_FUNGAL_2"/>
    <property type="match status" value="1"/>
</dbReference>
<feature type="compositionally biased region" description="Polar residues" evidence="5">
    <location>
        <begin position="1"/>
        <end position="12"/>
    </location>
</feature>
<dbReference type="PANTHER" id="PTHR31069:SF32">
    <property type="entry name" value="ARGININE METABOLISM REGULATION PROTEIN II"/>
    <property type="match status" value="1"/>
</dbReference>
<dbReference type="AlphaFoldDB" id="A0A1B7YCD9"/>
<dbReference type="Gene3D" id="4.10.240.10">
    <property type="entry name" value="Zn(2)-C6 fungal-type DNA-binding domain"/>
    <property type="match status" value="1"/>
</dbReference>
<proteinExistence type="predicted"/>
<dbReference type="PANTHER" id="PTHR31069">
    <property type="entry name" value="OLEATE-ACTIVATED TRANSCRIPTION FACTOR 1-RELATED"/>
    <property type="match status" value="1"/>
</dbReference>
<dbReference type="CDD" id="cd00067">
    <property type="entry name" value="GAL4"/>
    <property type="match status" value="1"/>
</dbReference>
<evidence type="ECO:0000256" key="4">
    <source>
        <dbReference type="ARBA" id="ARBA00023242"/>
    </source>
</evidence>